<name>A0A6J4I6X2_9CYAN</name>
<gene>
    <name evidence="1" type="ORF">AVDCRST_MAG92-1586</name>
</gene>
<evidence type="ECO:0000313" key="1">
    <source>
        <dbReference type="EMBL" id="CAA9242075.1"/>
    </source>
</evidence>
<organism evidence="1">
    <name type="scientific">uncultured Coleofasciculus sp</name>
    <dbReference type="NCBI Taxonomy" id="1267456"/>
    <lineage>
        <taxon>Bacteria</taxon>
        <taxon>Bacillati</taxon>
        <taxon>Cyanobacteriota</taxon>
        <taxon>Cyanophyceae</taxon>
        <taxon>Coleofasciculales</taxon>
        <taxon>Coleofasciculaceae</taxon>
        <taxon>Coleofasciculus</taxon>
        <taxon>environmental samples</taxon>
    </lineage>
</organism>
<proteinExistence type="predicted"/>
<accession>A0A6J4I6X2</accession>
<reference evidence="1" key="1">
    <citation type="submission" date="2020-02" db="EMBL/GenBank/DDBJ databases">
        <authorList>
            <person name="Meier V. D."/>
        </authorList>
    </citation>
    <scope>NUCLEOTIDE SEQUENCE</scope>
    <source>
        <strain evidence="1">AVDCRST_MAG92</strain>
    </source>
</reference>
<dbReference type="EMBL" id="CADCTM010000231">
    <property type="protein sequence ID" value="CAA9242075.1"/>
    <property type="molecule type" value="Genomic_DNA"/>
</dbReference>
<sequence length="59" mass="6502">MSLILVIEAKQVSKFSTTVFKSSGRKLARPCGDSISDLHEQTSGVFQEQHKDPIRVSPS</sequence>
<dbReference type="AlphaFoldDB" id="A0A6J4I6X2"/>
<protein>
    <submittedName>
        <fullName evidence="1">Uncharacterized protein</fullName>
    </submittedName>
</protein>